<evidence type="ECO:0000256" key="8">
    <source>
        <dbReference type="PROSITE-ProRule" id="PRU00703"/>
    </source>
</evidence>
<evidence type="ECO:0000256" key="1">
    <source>
        <dbReference type="ARBA" id="ARBA00004141"/>
    </source>
</evidence>
<feature type="domain" description="CNNM transmembrane" evidence="12">
    <location>
        <begin position="1"/>
        <end position="197"/>
    </location>
</feature>
<dbReference type="Gene3D" id="3.10.580.10">
    <property type="entry name" value="CBS-domain"/>
    <property type="match status" value="1"/>
</dbReference>
<reference evidence="13 14" key="2">
    <citation type="submission" date="2019-09" db="EMBL/GenBank/DDBJ databases">
        <authorList>
            <person name="Jin C."/>
        </authorList>
    </citation>
    <scope>NUCLEOTIDE SEQUENCE [LARGE SCALE GENOMIC DNA]</scope>
    <source>
        <strain evidence="13 14">BN140002</strain>
    </source>
</reference>
<dbReference type="PANTHER" id="PTHR22777:SF17">
    <property type="entry name" value="UPF0053 PROTEIN SLL0260"/>
    <property type="match status" value="1"/>
</dbReference>
<keyword evidence="7 9" id="KW-0472">Membrane</keyword>
<organism evidence="13 14">
    <name type="scientific">Salinarimonas soli</name>
    <dbReference type="NCBI Taxonomy" id="1638099"/>
    <lineage>
        <taxon>Bacteria</taxon>
        <taxon>Pseudomonadati</taxon>
        <taxon>Pseudomonadota</taxon>
        <taxon>Alphaproteobacteria</taxon>
        <taxon>Hyphomicrobiales</taxon>
        <taxon>Salinarimonadaceae</taxon>
        <taxon>Salinarimonas</taxon>
    </lineage>
</organism>
<dbReference type="SUPFAM" id="SSF54631">
    <property type="entry name" value="CBS-domain pair"/>
    <property type="match status" value="1"/>
</dbReference>
<dbReference type="SUPFAM" id="SSF56176">
    <property type="entry name" value="FAD-binding/transporter-associated domain-like"/>
    <property type="match status" value="1"/>
</dbReference>
<dbReference type="InterPro" id="IPR000644">
    <property type="entry name" value="CBS_dom"/>
</dbReference>
<evidence type="ECO:0000256" key="9">
    <source>
        <dbReference type="PROSITE-ProRule" id="PRU01193"/>
    </source>
</evidence>
<keyword evidence="5 9" id="KW-1133">Transmembrane helix</keyword>
<feature type="domain" description="CBS" evidence="11">
    <location>
        <begin position="216"/>
        <end position="275"/>
    </location>
</feature>
<evidence type="ECO:0000256" key="4">
    <source>
        <dbReference type="ARBA" id="ARBA00022737"/>
    </source>
</evidence>
<protein>
    <submittedName>
        <fullName evidence="13">HlyC/CorC family transporter</fullName>
    </submittedName>
</protein>
<comment type="caution">
    <text evidence="13">The sequence shown here is derived from an EMBL/GenBank/DDBJ whole genome shotgun (WGS) entry which is preliminary data.</text>
</comment>
<feature type="transmembrane region" description="Helical" evidence="10">
    <location>
        <begin position="6"/>
        <end position="25"/>
    </location>
</feature>
<dbReference type="SMART" id="SM01091">
    <property type="entry name" value="CorC_HlyC"/>
    <property type="match status" value="1"/>
</dbReference>
<evidence type="ECO:0000313" key="13">
    <source>
        <dbReference type="EMBL" id="KAA2237748.1"/>
    </source>
</evidence>
<reference evidence="13 14" key="1">
    <citation type="submission" date="2019-09" db="EMBL/GenBank/DDBJ databases">
        <title>Salinarimonas rosea gen. nov., sp. nov., a new member of the a-2 subgroup of the Proteobacteria.</title>
        <authorList>
            <person name="Liu J."/>
        </authorList>
    </citation>
    <scope>NUCLEOTIDE SEQUENCE [LARGE SCALE GENOMIC DNA]</scope>
    <source>
        <strain evidence="13 14">BN140002</strain>
    </source>
</reference>
<feature type="domain" description="CBS" evidence="11">
    <location>
        <begin position="280"/>
        <end position="338"/>
    </location>
</feature>
<feature type="transmembrane region" description="Helical" evidence="10">
    <location>
        <begin position="132"/>
        <end position="154"/>
    </location>
</feature>
<dbReference type="InterPro" id="IPR005170">
    <property type="entry name" value="Transptr-assoc_dom"/>
</dbReference>
<dbReference type="InterPro" id="IPR044751">
    <property type="entry name" value="Ion_transp-like_CBS"/>
</dbReference>
<evidence type="ECO:0000313" key="14">
    <source>
        <dbReference type="Proteomes" id="UP000323142"/>
    </source>
</evidence>
<keyword evidence="14" id="KW-1185">Reference proteome</keyword>
<dbReference type="Pfam" id="PF03471">
    <property type="entry name" value="CorC_HlyC"/>
    <property type="match status" value="1"/>
</dbReference>
<dbReference type="GO" id="GO:0005886">
    <property type="term" value="C:plasma membrane"/>
    <property type="evidence" value="ECO:0007669"/>
    <property type="project" value="TreeGrafter"/>
</dbReference>
<comment type="similarity">
    <text evidence="2">Belongs to the UPF0053 family. Hemolysin C subfamily.</text>
</comment>
<comment type="subcellular location">
    <subcellularLocation>
        <location evidence="1">Membrane</location>
        <topology evidence="1">Multi-pass membrane protein</topology>
    </subcellularLocation>
</comment>
<dbReference type="RefSeq" id="WP_149816718.1">
    <property type="nucleotide sequence ID" value="NZ_VUOA01000018.1"/>
</dbReference>
<sequence>MTELIIALALIGLNGLFALSELAIVSARKPRLRTMAEGGRSGAAAALALAEDPGRFLSTVQIGITLIGILAGAFSGAALSRRLDAILEAYGVPVSVSEPLAYVLVIGAITYLSVIIGELVPKNLALRNAEGIACAVAPLMTLVSRVAGPVVWVLDASTKLIFRMFRVNTEPEAPVTEQDIKTLVAEAETAGVIETDEREMIAGVMRLADRAVRGIMTPRTDVEWIDIGEPDDRIRAALLATSHSRLPVADGAADNMIGIVQVRELLAPLLRGDEPNLRALVRPALVIPDTVDALDALAELRGAAVPMALVHDEYGHFEGIVTPADILDAIAGAFRSDAPDASEPEAVRREDGSWLLAGWMPADEMADKLNIPLPEHRDYETVAGLVLSAFERMPLTGEVVEAHGWRFEVADLDGRRIDKVLASRVAA</sequence>
<dbReference type="InterPro" id="IPR046342">
    <property type="entry name" value="CBS_dom_sf"/>
</dbReference>
<dbReference type="InterPro" id="IPR002550">
    <property type="entry name" value="CNNM"/>
</dbReference>
<dbReference type="InterPro" id="IPR036318">
    <property type="entry name" value="FAD-bd_PCMH-like_sf"/>
</dbReference>
<dbReference type="Proteomes" id="UP000323142">
    <property type="component" value="Unassembled WGS sequence"/>
</dbReference>
<dbReference type="PROSITE" id="PS51846">
    <property type="entry name" value="CNNM"/>
    <property type="match status" value="1"/>
</dbReference>
<feature type="transmembrane region" description="Helical" evidence="10">
    <location>
        <begin position="99"/>
        <end position="120"/>
    </location>
</feature>
<dbReference type="OrthoDB" id="9805314at2"/>
<dbReference type="CDD" id="cd04590">
    <property type="entry name" value="CBS_pair_CorC_HlyC_assoc"/>
    <property type="match status" value="1"/>
</dbReference>
<gene>
    <name evidence="13" type="ORF">F0L46_08715</name>
</gene>
<evidence type="ECO:0000256" key="2">
    <source>
        <dbReference type="ARBA" id="ARBA00006446"/>
    </source>
</evidence>
<evidence type="ECO:0000259" key="12">
    <source>
        <dbReference type="PROSITE" id="PS51846"/>
    </source>
</evidence>
<dbReference type="PANTHER" id="PTHR22777">
    <property type="entry name" value="HEMOLYSIN-RELATED"/>
    <property type="match status" value="1"/>
</dbReference>
<dbReference type="PROSITE" id="PS51371">
    <property type="entry name" value="CBS"/>
    <property type="match status" value="2"/>
</dbReference>
<name>A0A5B2VGI8_9HYPH</name>
<dbReference type="AlphaFoldDB" id="A0A5B2VGI8"/>
<accession>A0A5B2VGI8</accession>
<keyword evidence="6 8" id="KW-0129">CBS domain</keyword>
<evidence type="ECO:0000256" key="5">
    <source>
        <dbReference type="ARBA" id="ARBA00022989"/>
    </source>
</evidence>
<dbReference type="Pfam" id="PF00571">
    <property type="entry name" value="CBS"/>
    <property type="match status" value="1"/>
</dbReference>
<evidence type="ECO:0000256" key="6">
    <source>
        <dbReference type="ARBA" id="ARBA00023122"/>
    </source>
</evidence>
<dbReference type="InterPro" id="IPR016169">
    <property type="entry name" value="FAD-bd_PCMH_sub2"/>
</dbReference>
<dbReference type="EMBL" id="VUOA01000018">
    <property type="protein sequence ID" value="KAA2237748.1"/>
    <property type="molecule type" value="Genomic_DNA"/>
</dbReference>
<dbReference type="GO" id="GO:0050660">
    <property type="term" value="F:flavin adenine dinucleotide binding"/>
    <property type="evidence" value="ECO:0007669"/>
    <property type="project" value="InterPro"/>
</dbReference>
<keyword evidence="3 9" id="KW-0812">Transmembrane</keyword>
<keyword evidence="4" id="KW-0677">Repeat</keyword>
<dbReference type="Pfam" id="PF01595">
    <property type="entry name" value="CNNM"/>
    <property type="match status" value="1"/>
</dbReference>
<evidence type="ECO:0000256" key="10">
    <source>
        <dbReference type="SAM" id="Phobius"/>
    </source>
</evidence>
<evidence type="ECO:0000259" key="11">
    <source>
        <dbReference type="PROSITE" id="PS51371"/>
    </source>
</evidence>
<dbReference type="Gene3D" id="3.30.465.10">
    <property type="match status" value="1"/>
</dbReference>
<evidence type="ECO:0000256" key="3">
    <source>
        <dbReference type="ARBA" id="ARBA00022692"/>
    </source>
</evidence>
<proteinExistence type="inferred from homology"/>
<evidence type="ECO:0000256" key="7">
    <source>
        <dbReference type="ARBA" id="ARBA00023136"/>
    </source>
</evidence>
<feature type="transmembrane region" description="Helical" evidence="10">
    <location>
        <begin position="56"/>
        <end position="79"/>
    </location>
</feature>